<evidence type="ECO:0000313" key="2">
    <source>
        <dbReference type="EMBL" id="TNV87927.1"/>
    </source>
</evidence>
<accession>A0A8J8P6F4</accession>
<evidence type="ECO:0000256" key="1">
    <source>
        <dbReference type="SAM" id="Phobius"/>
    </source>
</evidence>
<keyword evidence="1" id="KW-0812">Transmembrane</keyword>
<feature type="transmembrane region" description="Helical" evidence="1">
    <location>
        <begin position="74"/>
        <end position="92"/>
    </location>
</feature>
<keyword evidence="1" id="KW-0472">Membrane</keyword>
<feature type="transmembrane region" description="Helical" evidence="1">
    <location>
        <begin position="172"/>
        <end position="191"/>
    </location>
</feature>
<feature type="transmembrane region" description="Helical" evidence="1">
    <location>
        <begin position="44"/>
        <end position="62"/>
    </location>
</feature>
<keyword evidence="1" id="KW-1133">Transmembrane helix</keyword>
<proteinExistence type="predicted"/>
<protein>
    <submittedName>
        <fullName evidence="2">Uncharacterized protein</fullName>
    </submittedName>
</protein>
<feature type="transmembrane region" description="Helical" evidence="1">
    <location>
        <begin position="112"/>
        <end position="134"/>
    </location>
</feature>
<gene>
    <name evidence="2" type="ORF">FGO68_gene10677</name>
</gene>
<feature type="transmembrane region" description="Helical" evidence="1">
    <location>
        <begin position="264"/>
        <end position="286"/>
    </location>
</feature>
<dbReference type="EMBL" id="RRYP01000147">
    <property type="protein sequence ID" value="TNV87927.1"/>
    <property type="molecule type" value="Genomic_DNA"/>
</dbReference>
<comment type="caution">
    <text evidence="2">The sequence shown here is derived from an EMBL/GenBank/DDBJ whole genome shotgun (WGS) entry which is preliminary data.</text>
</comment>
<organism evidence="2 3">
    <name type="scientific">Halteria grandinella</name>
    <dbReference type="NCBI Taxonomy" id="5974"/>
    <lineage>
        <taxon>Eukaryota</taxon>
        <taxon>Sar</taxon>
        <taxon>Alveolata</taxon>
        <taxon>Ciliophora</taxon>
        <taxon>Intramacronucleata</taxon>
        <taxon>Spirotrichea</taxon>
        <taxon>Stichotrichia</taxon>
        <taxon>Sporadotrichida</taxon>
        <taxon>Halteriidae</taxon>
        <taxon>Halteria</taxon>
    </lineage>
</organism>
<reference evidence="2" key="1">
    <citation type="submission" date="2019-06" db="EMBL/GenBank/DDBJ databases">
        <authorList>
            <person name="Zheng W."/>
        </authorList>
    </citation>
    <scope>NUCLEOTIDE SEQUENCE</scope>
    <source>
        <strain evidence="2">QDHG01</strain>
    </source>
</reference>
<dbReference type="AlphaFoldDB" id="A0A8J8P6F4"/>
<evidence type="ECO:0000313" key="3">
    <source>
        <dbReference type="Proteomes" id="UP000785679"/>
    </source>
</evidence>
<dbReference type="Proteomes" id="UP000785679">
    <property type="component" value="Unassembled WGS sequence"/>
</dbReference>
<sequence length="627" mass="73698">MEFYDKRFENDYEVPVFSPSFNRTGIQSFNFIKNSITPICLFEWLGFITLAYGLVYIILTYFLLNQEEAKLKKIWIVIAKGFVFLTKQFYFSLPLNCMVHFQRIIQDPKGEWVSTIYMSTFGLYCLAFPTYLIVQFIRKHPMFFRNCVQRQIFNSFLEDLRVPKRNHEIHQLWEVIKLIQFLLISIVSVVLIKYPVLVFTINIMLCALKFIFLGCQQPLKNGQWNEYIKEALFASYGLTMFNLTDISARRENMELLEFERDTFSLIKFSIIIVAMIFQLAPFFLYFQLKAIIIKVVQLYRQFRSWFSHYCKKSVRLPNDRYSYFEKIIIEAECVYKMEFFNFSNIEVAFRTISFTAQSEFSVAIIQAKPQSKYGQIELACEEVITGLVEQEEIIISNDEIIEVVNKVDPNKEESGHPNLIEELEQIVADDEFDPYEWARRLDRQHERDLEFYLKVDVLEEEKEEEPQFDQRQSIPLILPRKELNFYQIHSPEQSSLNISLHNIPLSPTSIYIPHKNRQKKRQSTSQIGQSIVFGPKSSLTGALQMQLLDVMRGERQIIQQEHRSSGATIEHGMINRGRNASMMTHQVNPLQMSGAGQVMSPKSGMSNESMEARQRLPMLWPGADRRR</sequence>
<name>A0A8J8P6F4_HALGN</name>
<keyword evidence="3" id="KW-1185">Reference proteome</keyword>